<dbReference type="GeneID" id="64627182"/>
<evidence type="ECO:0000259" key="1">
    <source>
        <dbReference type="Pfam" id="PF18718"/>
    </source>
</evidence>
<dbReference type="Pfam" id="PF18718">
    <property type="entry name" value="CxC5"/>
    <property type="match status" value="1"/>
</dbReference>
<dbReference type="EMBL" id="JABBWG010000027">
    <property type="protein sequence ID" value="KAG1812248.1"/>
    <property type="molecule type" value="Genomic_DNA"/>
</dbReference>
<comment type="caution">
    <text evidence="2">The sequence shown here is derived from an EMBL/GenBank/DDBJ whole genome shotgun (WGS) entry which is preliminary data.</text>
</comment>
<dbReference type="RefSeq" id="XP_041190530.1">
    <property type="nucleotide sequence ID" value="XM_041333165.1"/>
</dbReference>
<dbReference type="AlphaFoldDB" id="A0A9P7E609"/>
<dbReference type="InterPro" id="IPR041539">
    <property type="entry name" value="CxC5"/>
</dbReference>
<gene>
    <name evidence="2" type="ORF">BJ212DRAFT_1301747</name>
</gene>
<name>A0A9P7E609_9AGAM</name>
<dbReference type="OrthoDB" id="2501483at2759"/>
<evidence type="ECO:0000313" key="2">
    <source>
        <dbReference type="EMBL" id="KAG1812248.1"/>
    </source>
</evidence>
<proteinExistence type="predicted"/>
<evidence type="ECO:0000313" key="3">
    <source>
        <dbReference type="Proteomes" id="UP000807769"/>
    </source>
</evidence>
<keyword evidence="3" id="KW-1185">Reference proteome</keyword>
<dbReference type="Proteomes" id="UP000807769">
    <property type="component" value="Unassembled WGS sequence"/>
</dbReference>
<organism evidence="2 3">
    <name type="scientific">Suillus subaureus</name>
    <dbReference type="NCBI Taxonomy" id="48587"/>
    <lineage>
        <taxon>Eukaryota</taxon>
        <taxon>Fungi</taxon>
        <taxon>Dikarya</taxon>
        <taxon>Basidiomycota</taxon>
        <taxon>Agaricomycotina</taxon>
        <taxon>Agaricomycetes</taxon>
        <taxon>Agaricomycetidae</taxon>
        <taxon>Boletales</taxon>
        <taxon>Suillineae</taxon>
        <taxon>Suillaceae</taxon>
        <taxon>Suillus</taxon>
    </lineage>
</organism>
<feature type="domain" description="CxC5 like cysteine cluster associated with KDZ" evidence="1">
    <location>
        <begin position="100"/>
        <end position="173"/>
    </location>
</feature>
<sequence>MPFMMGISQLLTPLDEYDLTFPDLTAFIQLVCMAKPFIHQCMTDIQHPPIHPPEVVISLLAGTLSQDPLTILACWVAFCQVIWTHGAVLPTDQEIEVFNCHGLVCGIECHTRYYPNYWTNNTNSTCIYYAGVPSVIQAARHFYIEAVLLELFAATKVFRWMSSMNCAHMYNYALAQWHAYILNNRCAFDATLPQALDKEFSWHCLVLPHDEQQQIQIDVVLSIGQEAYPHACDLCFIVIGDDNSKYLNQWCAVDGCDEVNASGFRTCANTDHQALEDAYFKPTKALFQLQAQLKRAGVTLPLDSVPSSLDSGSSNPNSTDEDLEVIVGSECDTWATFFGSEAVSAVNLTFKLKEFAKAVFPTATSTPEYFVFDNNCKLHTHQDAIGDDHFAATGMPVDVFHFNSKHKETDTYCQQHCNPAAFPELISGGKWRFNTSICEQTNVWLGGYQAILQDMSVHRQVLFKEPPGLPGTYQRWNQQPHHGQPVLSSFSQHLESFMDIT</sequence>
<protein>
    <recommendedName>
        <fullName evidence="1">CxC5 like cysteine cluster associated with KDZ domain-containing protein</fullName>
    </recommendedName>
</protein>
<reference evidence="2" key="1">
    <citation type="journal article" date="2020" name="New Phytol.">
        <title>Comparative genomics reveals dynamic genome evolution in host specialist ectomycorrhizal fungi.</title>
        <authorList>
            <person name="Lofgren L.A."/>
            <person name="Nguyen N.H."/>
            <person name="Vilgalys R."/>
            <person name="Ruytinx J."/>
            <person name="Liao H.L."/>
            <person name="Branco S."/>
            <person name="Kuo A."/>
            <person name="LaButti K."/>
            <person name="Lipzen A."/>
            <person name="Andreopoulos W."/>
            <person name="Pangilinan J."/>
            <person name="Riley R."/>
            <person name="Hundley H."/>
            <person name="Na H."/>
            <person name="Barry K."/>
            <person name="Grigoriev I.V."/>
            <person name="Stajich J.E."/>
            <person name="Kennedy P.G."/>
        </authorList>
    </citation>
    <scope>NUCLEOTIDE SEQUENCE</scope>
    <source>
        <strain evidence="2">MN1</strain>
    </source>
</reference>
<accession>A0A9P7E609</accession>